<dbReference type="Proteomes" id="UP000276128">
    <property type="component" value="Unassembled WGS sequence"/>
</dbReference>
<sequence length="82" mass="9574">MYICHVCGFNKLDEPPWGDDGKTASFSICSCCGVEFGYEDATEKGLINYRDKWLNNGAKWFNESKRPESWDVQEQLKRINFR</sequence>
<reference evidence="1 2" key="1">
    <citation type="submission" date="2018-12" db="EMBL/GenBank/DDBJ databases">
        <title>Bacillus ochoae sp. nov., Paenibacillus whitsoniae sp. nov., Paenibacillus spiritus sp. nov. Isolated from the Mars Exploration Rover during spacecraft assembly.</title>
        <authorList>
            <person name="Seuylemezian A."/>
            <person name="Vaishampayan P."/>
        </authorList>
    </citation>
    <scope>NUCLEOTIDE SEQUENCE [LARGE SCALE GENOMIC DNA]</scope>
    <source>
        <strain evidence="1 2">MER 54</strain>
    </source>
</reference>
<keyword evidence="2" id="KW-1185">Reference proteome</keyword>
<accession>A0A430JF03</accession>
<dbReference type="OrthoDB" id="1456570at2"/>
<name>A0A430JF03_9BACL</name>
<dbReference type="AlphaFoldDB" id="A0A430JF03"/>
<dbReference type="EMBL" id="RXHU01000028">
    <property type="protein sequence ID" value="RTE09623.1"/>
    <property type="molecule type" value="Genomic_DNA"/>
</dbReference>
<protein>
    <submittedName>
        <fullName evidence="1">Uncharacterized protein</fullName>
    </submittedName>
</protein>
<organism evidence="1 2">
    <name type="scientific">Paenibacillus whitsoniae</name>
    <dbReference type="NCBI Taxonomy" id="2496558"/>
    <lineage>
        <taxon>Bacteria</taxon>
        <taxon>Bacillati</taxon>
        <taxon>Bacillota</taxon>
        <taxon>Bacilli</taxon>
        <taxon>Bacillales</taxon>
        <taxon>Paenibacillaceae</taxon>
        <taxon>Paenibacillus</taxon>
    </lineage>
</organism>
<gene>
    <name evidence="1" type="ORF">EJQ19_11215</name>
</gene>
<evidence type="ECO:0000313" key="1">
    <source>
        <dbReference type="EMBL" id="RTE09623.1"/>
    </source>
</evidence>
<evidence type="ECO:0000313" key="2">
    <source>
        <dbReference type="Proteomes" id="UP000276128"/>
    </source>
</evidence>
<proteinExistence type="predicted"/>
<comment type="caution">
    <text evidence="1">The sequence shown here is derived from an EMBL/GenBank/DDBJ whole genome shotgun (WGS) entry which is preliminary data.</text>
</comment>